<comment type="caution">
    <text evidence="6">The sequence shown here is derived from an EMBL/GenBank/DDBJ whole genome shotgun (WGS) entry which is preliminary data.</text>
</comment>
<dbReference type="InterPro" id="IPR001841">
    <property type="entry name" value="Znf_RING"/>
</dbReference>
<proteinExistence type="predicted"/>
<sequence>MKFCKKYEEYMQGQGQKKLPGVGFKKLKKILKRCRKQPHSHGVLVDDHQHKGNGDSSTCPQQCPAIASNEEKSRVCYLELGIIFVSEVFNLSLWILRTLEIIDLRVSSVCDGTFFPSLLKEMSAVIHYSKQGQAFKSQAQRMHIEILQSPWLCELMAFHINMRESKVNSRNAPALFEGCSLVLNDGKPSLSCELFDSVKLDIDLTCSICLETLFDPVSLTCGHIFCYMCACKAGSVTIVDGLTAATPKQKCPICRQRIFHPAAAMRKPINLLADFFPKHFILQ</sequence>
<dbReference type="InterPro" id="IPR018957">
    <property type="entry name" value="Znf_C3HC4_RING-type"/>
</dbReference>
<reference evidence="6" key="2">
    <citation type="journal article" date="2024" name="Plant">
        <title>Genomic evolution and insights into agronomic trait innovations of Sesamum species.</title>
        <authorList>
            <person name="Miao H."/>
            <person name="Wang L."/>
            <person name="Qu L."/>
            <person name="Liu H."/>
            <person name="Sun Y."/>
            <person name="Le M."/>
            <person name="Wang Q."/>
            <person name="Wei S."/>
            <person name="Zheng Y."/>
            <person name="Lin W."/>
            <person name="Duan Y."/>
            <person name="Cao H."/>
            <person name="Xiong S."/>
            <person name="Wang X."/>
            <person name="Wei L."/>
            <person name="Li C."/>
            <person name="Ma Q."/>
            <person name="Ju M."/>
            <person name="Zhao R."/>
            <person name="Li G."/>
            <person name="Mu C."/>
            <person name="Tian Q."/>
            <person name="Mei H."/>
            <person name="Zhang T."/>
            <person name="Gao T."/>
            <person name="Zhang H."/>
        </authorList>
    </citation>
    <scope>NUCLEOTIDE SEQUENCE</scope>
    <source>
        <strain evidence="6">KEN8</strain>
    </source>
</reference>
<dbReference type="GO" id="GO:0008270">
    <property type="term" value="F:zinc ion binding"/>
    <property type="evidence" value="ECO:0007669"/>
    <property type="project" value="UniProtKB-KW"/>
</dbReference>
<evidence type="ECO:0000256" key="3">
    <source>
        <dbReference type="ARBA" id="ARBA00022833"/>
    </source>
</evidence>
<dbReference type="InterPro" id="IPR013083">
    <property type="entry name" value="Znf_RING/FYVE/PHD"/>
</dbReference>
<keyword evidence="3" id="KW-0862">Zinc</keyword>
<organism evidence="6">
    <name type="scientific">Sesamum calycinum</name>
    <dbReference type="NCBI Taxonomy" id="2727403"/>
    <lineage>
        <taxon>Eukaryota</taxon>
        <taxon>Viridiplantae</taxon>
        <taxon>Streptophyta</taxon>
        <taxon>Embryophyta</taxon>
        <taxon>Tracheophyta</taxon>
        <taxon>Spermatophyta</taxon>
        <taxon>Magnoliopsida</taxon>
        <taxon>eudicotyledons</taxon>
        <taxon>Gunneridae</taxon>
        <taxon>Pentapetalae</taxon>
        <taxon>asterids</taxon>
        <taxon>lamiids</taxon>
        <taxon>Lamiales</taxon>
        <taxon>Pedaliaceae</taxon>
        <taxon>Sesamum</taxon>
    </lineage>
</organism>
<name>A0AAW2SAV3_9LAMI</name>
<dbReference type="PROSITE" id="PS50089">
    <property type="entry name" value="ZF_RING_2"/>
    <property type="match status" value="1"/>
</dbReference>
<dbReference type="PANTHER" id="PTHR46764">
    <property type="entry name" value="E3 UBIQUITIN-PROTEIN LIGASE BAH1"/>
    <property type="match status" value="1"/>
</dbReference>
<dbReference type="InterPro" id="IPR033326">
    <property type="entry name" value="BAH1"/>
</dbReference>
<evidence type="ECO:0000313" key="6">
    <source>
        <dbReference type="EMBL" id="KAL0389631.1"/>
    </source>
</evidence>
<keyword evidence="1" id="KW-0479">Metal-binding</keyword>
<dbReference type="Gene3D" id="3.30.40.10">
    <property type="entry name" value="Zinc/RING finger domain, C3HC4 (zinc finger)"/>
    <property type="match status" value="1"/>
</dbReference>
<feature type="domain" description="RING-type" evidence="5">
    <location>
        <begin position="206"/>
        <end position="255"/>
    </location>
</feature>
<dbReference type="SMART" id="SM00184">
    <property type="entry name" value="RING"/>
    <property type="match status" value="1"/>
</dbReference>
<dbReference type="InterPro" id="IPR017907">
    <property type="entry name" value="Znf_RING_CS"/>
</dbReference>
<protein>
    <submittedName>
        <fullName evidence="6">E3 ubiquitin-protein ligase BAH1</fullName>
    </submittedName>
</protein>
<dbReference type="Pfam" id="PF00097">
    <property type="entry name" value="zf-C3HC4"/>
    <property type="match status" value="1"/>
</dbReference>
<keyword evidence="2 4" id="KW-0863">Zinc-finger</keyword>
<dbReference type="EMBL" id="JACGWM010000002">
    <property type="protein sequence ID" value="KAL0389631.1"/>
    <property type="molecule type" value="Genomic_DNA"/>
</dbReference>
<reference evidence="6" key="1">
    <citation type="submission" date="2020-06" db="EMBL/GenBank/DDBJ databases">
        <authorList>
            <person name="Li T."/>
            <person name="Hu X."/>
            <person name="Zhang T."/>
            <person name="Song X."/>
            <person name="Zhang H."/>
            <person name="Dai N."/>
            <person name="Sheng W."/>
            <person name="Hou X."/>
            <person name="Wei L."/>
        </authorList>
    </citation>
    <scope>NUCLEOTIDE SEQUENCE</scope>
    <source>
        <strain evidence="6">KEN8</strain>
        <tissue evidence="6">Leaf</tissue>
    </source>
</reference>
<evidence type="ECO:0000256" key="1">
    <source>
        <dbReference type="ARBA" id="ARBA00022723"/>
    </source>
</evidence>
<dbReference type="PROSITE" id="PS00518">
    <property type="entry name" value="ZF_RING_1"/>
    <property type="match status" value="1"/>
</dbReference>
<dbReference type="PANTHER" id="PTHR46764:SF1">
    <property type="entry name" value="E3 UBIQUITIN-PROTEIN LIGASE NLA"/>
    <property type="match status" value="1"/>
</dbReference>
<accession>A0AAW2SAV3</accession>
<dbReference type="AlphaFoldDB" id="A0AAW2SAV3"/>
<gene>
    <name evidence="6" type="ORF">Scaly_0320200</name>
</gene>
<evidence type="ECO:0000256" key="2">
    <source>
        <dbReference type="ARBA" id="ARBA00022771"/>
    </source>
</evidence>
<dbReference type="SUPFAM" id="SSF57850">
    <property type="entry name" value="RING/U-box"/>
    <property type="match status" value="1"/>
</dbReference>
<evidence type="ECO:0000259" key="5">
    <source>
        <dbReference type="PROSITE" id="PS50089"/>
    </source>
</evidence>
<evidence type="ECO:0000256" key="4">
    <source>
        <dbReference type="PROSITE-ProRule" id="PRU00175"/>
    </source>
</evidence>